<reference evidence="6" key="1">
    <citation type="submission" date="2016-04" db="UniProtKB">
        <authorList>
            <consortium name="WormBaseParasite"/>
        </authorList>
    </citation>
    <scope>IDENTIFICATION</scope>
</reference>
<dbReference type="Proteomes" id="UP000278627">
    <property type="component" value="Unassembled WGS sequence"/>
</dbReference>
<organism evidence="6">
    <name type="scientific">Brugia pahangi</name>
    <name type="common">Filarial nematode worm</name>
    <dbReference type="NCBI Taxonomy" id="6280"/>
    <lineage>
        <taxon>Eukaryota</taxon>
        <taxon>Metazoa</taxon>
        <taxon>Ecdysozoa</taxon>
        <taxon>Nematoda</taxon>
        <taxon>Chromadorea</taxon>
        <taxon>Rhabditida</taxon>
        <taxon>Spirurina</taxon>
        <taxon>Spiruromorpha</taxon>
        <taxon>Filarioidea</taxon>
        <taxon>Onchocercidae</taxon>
        <taxon>Brugia</taxon>
    </lineage>
</organism>
<evidence type="ECO:0000313" key="6">
    <source>
        <dbReference type="WBParaSite" id="BPAG_0000214801-mRNA-1"/>
    </source>
</evidence>
<accession>A0A158PQI8</accession>
<sequence>MAKLTMLIVFSIILSLSKSLEPLSELSKLQELVLLNDQYKMQSAIRQSLLEKLNKFSSENSQKMVLFRLNNTSQDDLQIADKKYQSGLISDNQYQIPQIQPNYQTASIVTEISNPNLIISQKHAKNLENWKKIRERRLRLYKAFRSIQNFHHQRQKHKEDNSATNANQIVVDNNRTILLLNDQRKKHRESLIDPINVTLNDWETFITDYDKVMPQYNRRHAVSNEYGATNINSMSNPFIPVNESSNNNAFEYTPQIRQMQSSGIAPNSYDYQQFARSLNSAQQMLSNGAEASEHLPPPPNPKSTEASVHTVQVYPPSQQPDYYQENRIYQNNRIDQKFGDRYGGRANFEQPLTQLMSNDYNIDTASYIPEVNPNCINDPCEIDNGNPFGFIEDERCNSPRLKQIILQNIVERDAEASKQAIYNVCETEMEIPCNVICGTGFYSYLARATNFCLVSMMDISCYAFLPACNFNLNLNQQQWIRRHRTKV</sequence>
<evidence type="ECO:0000256" key="2">
    <source>
        <dbReference type="SAM" id="SignalP"/>
    </source>
</evidence>
<dbReference type="EMBL" id="UZAD01000249">
    <property type="protein sequence ID" value="VDN83304.1"/>
    <property type="molecule type" value="Genomic_DNA"/>
</dbReference>
<evidence type="ECO:0000313" key="4">
    <source>
        <dbReference type="EMBL" id="VDN83304.1"/>
    </source>
</evidence>
<feature type="signal peptide" evidence="2">
    <location>
        <begin position="1"/>
        <end position="19"/>
    </location>
</feature>
<name>A0A158PQI8_BRUPA</name>
<keyword evidence="2" id="KW-0732">Signal</keyword>
<feature type="region of interest" description="Disordered" evidence="1">
    <location>
        <begin position="286"/>
        <end position="307"/>
    </location>
</feature>
<proteinExistence type="predicted"/>
<evidence type="ECO:0000256" key="1">
    <source>
        <dbReference type="SAM" id="MobiDB-lite"/>
    </source>
</evidence>
<dbReference type="AlphaFoldDB" id="A0A158PQI8"/>
<evidence type="ECO:0000313" key="5">
    <source>
        <dbReference type="Proteomes" id="UP000278627"/>
    </source>
</evidence>
<dbReference type="WBParaSite" id="BPAG_0000214801-mRNA-1">
    <property type="protein sequence ID" value="BPAG_0000214801-mRNA-1"/>
    <property type="gene ID" value="BPAG_0000214801"/>
</dbReference>
<feature type="domain" description="Ground-like" evidence="3">
    <location>
        <begin position="393"/>
        <end position="464"/>
    </location>
</feature>
<protein>
    <submittedName>
        <fullName evidence="6">Ground-like domain-containing protein</fullName>
    </submittedName>
</protein>
<feature type="chain" id="PRO_5043135199" evidence="2">
    <location>
        <begin position="20"/>
        <end position="487"/>
    </location>
</feature>
<keyword evidence="5" id="KW-1185">Reference proteome</keyword>
<dbReference type="Pfam" id="PF04155">
    <property type="entry name" value="Ground-like"/>
    <property type="match status" value="1"/>
</dbReference>
<dbReference type="InterPro" id="IPR007284">
    <property type="entry name" value="Ground-like_dom"/>
</dbReference>
<reference evidence="4 5" key="2">
    <citation type="submission" date="2018-11" db="EMBL/GenBank/DDBJ databases">
        <authorList>
            <consortium name="Pathogen Informatics"/>
        </authorList>
    </citation>
    <scope>NUCLEOTIDE SEQUENCE [LARGE SCALE GENOMIC DNA]</scope>
</reference>
<gene>
    <name evidence="4" type="ORF">BPAG_LOCUS2118</name>
</gene>
<evidence type="ECO:0000259" key="3">
    <source>
        <dbReference type="Pfam" id="PF04155"/>
    </source>
</evidence>